<dbReference type="FunFam" id="3.30.300.30:FF:000015">
    <property type="entry name" value="Nonribosomal peptide synthase SidD"/>
    <property type="match status" value="1"/>
</dbReference>
<dbReference type="CDD" id="cd05918">
    <property type="entry name" value="A_NRPS_SidN3_like"/>
    <property type="match status" value="1"/>
</dbReference>
<dbReference type="InterPro" id="IPR036736">
    <property type="entry name" value="ACP-like_sf"/>
</dbReference>
<dbReference type="Pfam" id="PF00501">
    <property type="entry name" value="AMP-binding"/>
    <property type="match status" value="2"/>
</dbReference>
<dbReference type="OrthoDB" id="416786at2759"/>
<dbReference type="Gene3D" id="3.40.50.12780">
    <property type="entry name" value="N-terminal domain of ligase-like"/>
    <property type="match status" value="2"/>
</dbReference>
<dbReference type="InterPro" id="IPR025110">
    <property type="entry name" value="AMP-bd_C"/>
</dbReference>
<dbReference type="GO" id="GO:0016874">
    <property type="term" value="F:ligase activity"/>
    <property type="evidence" value="ECO:0007669"/>
    <property type="project" value="UniProtKB-KW"/>
</dbReference>
<dbReference type="Pfam" id="PF00550">
    <property type="entry name" value="PP-binding"/>
    <property type="match status" value="2"/>
</dbReference>
<dbReference type="InterPro" id="IPR020845">
    <property type="entry name" value="AMP-binding_CS"/>
</dbReference>
<dbReference type="Gene3D" id="3.30.300.30">
    <property type="match status" value="2"/>
</dbReference>
<dbReference type="InterPro" id="IPR001242">
    <property type="entry name" value="Condensation_dom"/>
</dbReference>
<feature type="domain" description="Carrier" evidence="5">
    <location>
        <begin position="1552"/>
        <end position="1628"/>
    </location>
</feature>
<dbReference type="PANTHER" id="PTHR45527:SF1">
    <property type="entry name" value="FATTY ACID SYNTHASE"/>
    <property type="match status" value="1"/>
</dbReference>
<evidence type="ECO:0000256" key="2">
    <source>
        <dbReference type="ARBA" id="ARBA00022553"/>
    </source>
</evidence>
<dbReference type="SUPFAM" id="SSF52777">
    <property type="entry name" value="CoA-dependent acyltransferases"/>
    <property type="match status" value="4"/>
</dbReference>
<dbReference type="InterPro" id="IPR023213">
    <property type="entry name" value="CAT-like_dom_sf"/>
</dbReference>
<evidence type="ECO:0000313" key="7">
    <source>
        <dbReference type="Proteomes" id="UP000799776"/>
    </source>
</evidence>
<dbReference type="InterPro" id="IPR000873">
    <property type="entry name" value="AMP-dep_synth/lig_dom"/>
</dbReference>
<dbReference type="InterPro" id="IPR009081">
    <property type="entry name" value="PP-bd_ACP"/>
</dbReference>
<dbReference type="Proteomes" id="UP000799776">
    <property type="component" value="Unassembled WGS sequence"/>
</dbReference>
<dbReference type="EMBL" id="ML978718">
    <property type="protein sequence ID" value="KAF2088010.1"/>
    <property type="molecule type" value="Genomic_DNA"/>
</dbReference>
<dbReference type="InterPro" id="IPR042099">
    <property type="entry name" value="ANL_N_sf"/>
</dbReference>
<dbReference type="Pfam" id="PF13193">
    <property type="entry name" value="AMP-binding_C"/>
    <property type="match status" value="1"/>
</dbReference>
<comment type="caution">
    <text evidence="6">The sequence shown here is derived from an EMBL/GenBank/DDBJ whole genome shotgun (WGS) entry which is preliminary data.</text>
</comment>
<dbReference type="GO" id="GO:0043041">
    <property type="term" value="P:amino acid activation for nonribosomal peptide biosynthetic process"/>
    <property type="evidence" value="ECO:0007669"/>
    <property type="project" value="TreeGrafter"/>
</dbReference>
<dbReference type="PRINTS" id="PR00154">
    <property type="entry name" value="AMPBINDING"/>
</dbReference>
<dbReference type="Gene3D" id="1.10.1200.10">
    <property type="entry name" value="ACP-like"/>
    <property type="match status" value="2"/>
</dbReference>
<dbReference type="GO" id="GO:0044550">
    <property type="term" value="P:secondary metabolite biosynthetic process"/>
    <property type="evidence" value="ECO:0007669"/>
    <property type="project" value="TreeGrafter"/>
</dbReference>
<dbReference type="PANTHER" id="PTHR45527">
    <property type="entry name" value="NONRIBOSOMAL PEPTIDE SYNTHETASE"/>
    <property type="match status" value="1"/>
</dbReference>
<feature type="region of interest" description="Disordered" evidence="4">
    <location>
        <begin position="492"/>
        <end position="515"/>
    </location>
</feature>
<evidence type="ECO:0000256" key="3">
    <source>
        <dbReference type="ARBA" id="ARBA00022598"/>
    </source>
</evidence>
<dbReference type="NCBIfam" id="TIGR01733">
    <property type="entry name" value="AA-adenyl-dom"/>
    <property type="match status" value="1"/>
</dbReference>
<keyword evidence="2" id="KW-0597">Phosphoprotein</keyword>
<dbReference type="FunFam" id="3.40.50.980:FF:000001">
    <property type="entry name" value="Non-ribosomal peptide synthetase"/>
    <property type="match status" value="1"/>
</dbReference>
<dbReference type="Gene3D" id="3.30.559.10">
    <property type="entry name" value="Chloramphenicol acetyltransferase-like domain"/>
    <property type="match status" value="2"/>
</dbReference>
<name>A0A9P4HZD5_9PEZI</name>
<dbReference type="SUPFAM" id="SSF56801">
    <property type="entry name" value="Acetyl-CoA synthetase-like"/>
    <property type="match status" value="2"/>
</dbReference>
<evidence type="ECO:0000313" key="6">
    <source>
        <dbReference type="EMBL" id="KAF2088010.1"/>
    </source>
</evidence>
<evidence type="ECO:0000256" key="1">
    <source>
        <dbReference type="ARBA" id="ARBA00022450"/>
    </source>
</evidence>
<evidence type="ECO:0000259" key="5">
    <source>
        <dbReference type="PROSITE" id="PS50075"/>
    </source>
</evidence>
<dbReference type="InterPro" id="IPR010071">
    <property type="entry name" value="AA_adenyl_dom"/>
</dbReference>
<evidence type="ECO:0000256" key="4">
    <source>
        <dbReference type="SAM" id="MobiDB-lite"/>
    </source>
</evidence>
<keyword evidence="3" id="KW-0436">Ligase</keyword>
<feature type="non-terminal residue" evidence="6">
    <location>
        <position position="2064"/>
    </location>
</feature>
<accession>A0A9P4HZD5</accession>
<dbReference type="InterPro" id="IPR020806">
    <property type="entry name" value="PKS_PP-bd"/>
</dbReference>
<dbReference type="GO" id="GO:0005737">
    <property type="term" value="C:cytoplasm"/>
    <property type="evidence" value="ECO:0007669"/>
    <property type="project" value="TreeGrafter"/>
</dbReference>
<gene>
    <name evidence="6" type="ORF">K490DRAFT_4434</name>
</gene>
<dbReference type="Pfam" id="PF00668">
    <property type="entry name" value="Condensation"/>
    <property type="match status" value="2"/>
</dbReference>
<dbReference type="PROSITE" id="PS50075">
    <property type="entry name" value="CARRIER"/>
    <property type="match status" value="2"/>
</dbReference>
<sequence>VHSLIENQAKIRPDSIATQFEDYRDVTYDDLNGTANMVAKQLVCGRGTIVPIAASRSINMVIALLAVLKTGAAYTLLSADSPIDRNQYIVKDTKAPFIIVDDTTRGNFDGTKEILIEDLVAQTLIMDAKHRNNLDIYQASSDLAYIIYTSGTTGTPKGVMLSHAAAYTGLCALPALDPSQPLRQLLCHSPNFSAAQRTILGTLSRGGTLCLASKENITLQLHDTVEQMAVSSLEITPSMLKLIDLSAIPQSIKKITLGGEPVGPALVEAWAGKVELVSAYGLSEVTQLNLRHQLKLGQSSRTIGKPTDSTTYFVLEPGTLNLAAPNSPGELCLGGGQLAEGYLNLPEKTNEVFVVNPFGSGRLYRTGDMVTANEDGTIDLIGRIDQQTKIDGQRVEPNESNSIIQVQPGVIMSCVVSGFVLNRKALVALVVPESDRDWPTLVRELRAKLRTQLPSYAIPRYWVQKDTLPLNVSGKVDIASLVKMVEAMDDSQLVTPSNSSPSSPSLTPPRGSPEPQATDVFEFKVMQAVAEVLSLSMAAIDLGSSFQELGGTSLDAIVFAAKLRKEDIHISVPDILQANTIRDMTALSTEQSVAVVAPPVPFSLLPENYKLKRNGLEDAYPVTPLQEGVLADSLLGNANYVYQRVYKLQGVTPAQVKSAIETVLARNSILRTTFRPFKRSFLQVVKPTTRLPWKLVKGKSLESYMEESLEEEMSIDEPLVRAAVLDNDLLVLEMHHGLFDFWSSQFVLADAVAVLQGNEPIPRQPFNSYVAFQQAAFNEGAKDFWKSYLGGASSTVVELSKTATGEPFVLTSDLGDSLFTLTSSQGVTMGTVLHAAWALALGRLIKSSDVTFMTAFSGRDADIDGILALNGPTLCTVPMRVQIDASASAIDFTKAVQGNLWNLSKYAHTGTRNALAVSGTKPDALNTMVNLLVKLQEFPEDSPLKPVFTHGDNFTQYITIELSEVDPSSVKMLVPFSADREQAQNMLDTFVEIIRSMAAEPDASISQMEAPKPVIAQSIVPAETAKQSFGLAHAAFEHFAAATPSKAAITTSAGRVLTYAELNAKANSFAHWLIRNGVQHEEMIPLYMEKSAETLISIIGILKAGASFTPMDPKNPHDRNAFIVKDVQAKRVVTDNKNSEACRAFGAELVIIENMDLSGNGDKNPYIPELTPASVIYAIYTSGSTGLPKGVLVQHSAVTASTEGMIEATAVTSEWNALWVLNYVFDASYYDVFTIFSAGATLCLAPQDELLSDLAGFINRMGVEQVMLTPTITKLINGGPSQVPHVKVLNVCGERIDVNILEWAQKVDVYNGYGPTEATILMTVSKVEPDGSLNSIGFPLKHAYAAILPPDGSSLERVPHGTIGELCVRGPHLAKGYLNRPEQTTAAFIRDTDGEPLYRTGDLARWADDGTLECLGRKDYQVKLNGFRIELGEIENAILTTGEADAAVVSVAEVNGKRQLVAFTIFKGDHKPGNNSPLPPQERIGMVAQLMSKLTTISHYMMPALFLPFQSFPTLPSGKANRKELVALVEKMQKSEITQYIPIDENAEEFKPVETDQERIMQEAWANVLGEDEDDIGANSVFLSLGGDSISAINVVSECRKIGYNISVSHILSNPTLAEQAKHLVPAKAKKVAVDVKYDVPATILTALGNAGISVDERVEEIYPAGPGQIEFLTQGHKEHQFWNLTACRELPADFDLEQWKHVTEKLTARNQIMRAGYFQADAEDESSWWNIIYKDSALNFELIHYSGEKEKLRYMEELRDSLFTFGKPNIKYRVLQSLTDGTRTLCIKVDHGTYDGTLLRIFDEQFLALARGETSLPPVNSFKKFVDWSSSVDRADALAYWTDSLSTYTPAHNLPHQPIADRLRMAPVTADVDAVATKYGVTASTVFQAAYSLVAGRLAGTTDTLVDNLLTGRNADVEDPNSLNGTCANFLPFRAQLVPTQSISTFLKDTQNTFWDTTEAGTVGKHDIYKALTRDRHTHGAKIMYCFQPFDPAPATAKPNPMRWIVMAQSKVFMTINYALMVEVQRTTGGHRFKLQWDSRALQDGQVGEMVKLFDDVIDEMAR</sequence>
<feature type="compositionally biased region" description="Low complexity" evidence="4">
    <location>
        <begin position="496"/>
        <end position="505"/>
    </location>
</feature>
<keyword evidence="7" id="KW-1185">Reference proteome</keyword>
<protein>
    <submittedName>
        <fullName evidence="6">Acetyl-CoA synthetase-like protein</fullName>
    </submittedName>
</protein>
<dbReference type="SUPFAM" id="SSF47336">
    <property type="entry name" value="ACP-like"/>
    <property type="match status" value="2"/>
</dbReference>
<dbReference type="GO" id="GO:0031177">
    <property type="term" value="F:phosphopantetheine binding"/>
    <property type="evidence" value="ECO:0007669"/>
    <property type="project" value="InterPro"/>
</dbReference>
<organism evidence="6 7">
    <name type="scientific">Saccharata proteae CBS 121410</name>
    <dbReference type="NCBI Taxonomy" id="1314787"/>
    <lineage>
        <taxon>Eukaryota</taxon>
        <taxon>Fungi</taxon>
        <taxon>Dikarya</taxon>
        <taxon>Ascomycota</taxon>
        <taxon>Pezizomycotina</taxon>
        <taxon>Dothideomycetes</taxon>
        <taxon>Dothideomycetes incertae sedis</taxon>
        <taxon>Botryosphaeriales</taxon>
        <taxon>Saccharataceae</taxon>
        <taxon>Saccharata</taxon>
    </lineage>
</organism>
<dbReference type="Gene3D" id="3.30.559.30">
    <property type="entry name" value="Nonribosomal peptide synthetase, condensation domain"/>
    <property type="match status" value="2"/>
</dbReference>
<keyword evidence="1" id="KW-0596">Phosphopantetheine</keyword>
<feature type="domain" description="Carrier" evidence="5">
    <location>
        <begin position="516"/>
        <end position="592"/>
    </location>
</feature>
<feature type="non-terminal residue" evidence="6">
    <location>
        <position position="1"/>
    </location>
</feature>
<reference evidence="6" key="1">
    <citation type="journal article" date="2020" name="Stud. Mycol.">
        <title>101 Dothideomycetes genomes: a test case for predicting lifestyles and emergence of pathogens.</title>
        <authorList>
            <person name="Haridas S."/>
            <person name="Albert R."/>
            <person name="Binder M."/>
            <person name="Bloem J."/>
            <person name="Labutti K."/>
            <person name="Salamov A."/>
            <person name="Andreopoulos B."/>
            <person name="Baker S."/>
            <person name="Barry K."/>
            <person name="Bills G."/>
            <person name="Bluhm B."/>
            <person name="Cannon C."/>
            <person name="Castanera R."/>
            <person name="Culley D."/>
            <person name="Daum C."/>
            <person name="Ezra D."/>
            <person name="Gonzalez J."/>
            <person name="Henrissat B."/>
            <person name="Kuo A."/>
            <person name="Liang C."/>
            <person name="Lipzen A."/>
            <person name="Lutzoni F."/>
            <person name="Magnuson J."/>
            <person name="Mondo S."/>
            <person name="Nolan M."/>
            <person name="Ohm R."/>
            <person name="Pangilinan J."/>
            <person name="Park H.-J."/>
            <person name="Ramirez L."/>
            <person name="Alfaro M."/>
            <person name="Sun H."/>
            <person name="Tritt A."/>
            <person name="Yoshinaga Y."/>
            <person name="Zwiers L.-H."/>
            <person name="Turgeon B."/>
            <person name="Goodwin S."/>
            <person name="Spatafora J."/>
            <person name="Crous P."/>
            <person name="Grigoriev I."/>
        </authorList>
    </citation>
    <scope>NUCLEOTIDE SEQUENCE</scope>
    <source>
        <strain evidence="6">CBS 121410</strain>
    </source>
</reference>
<dbReference type="PROSITE" id="PS00455">
    <property type="entry name" value="AMP_BINDING"/>
    <property type="match status" value="1"/>
</dbReference>
<dbReference type="InterPro" id="IPR045851">
    <property type="entry name" value="AMP-bd_C_sf"/>
</dbReference>
<proteinExistence type="predicted"/>
<dbReference type="InterPro" id="IPR020459">
    <property type="entry name" value="AMP-binding"/>
</dbReference>
<dbReference type="SMART" id="SM00823">
    <property type="entry name" value="PKS_PP"/>
    <property type="match status" value="2"/>
</dbReference>